<keyword evidence="2" id="KW-1133">Transmembrane helix</keyword>
<evidence type="ECO:0000313" key="3">
    <source>
        <dbReference type="EMBL" id="KAI1861784.1"/>
    </source>
</evidence>
<feature type="region of interest" description="Disordered" evidence="1">
    <location>
        <begin position="363"/>
        <end position="421"/>
    </location>
</feature>
<keyword evidence="2" id="KW-0812">Transmembrane</keyword>
<dbReference type="Proteomes" id="UP000829685">
    <property type="component" value="Unassembled WGS sequence"/>
</dbReference>
<feature type="compositionally biased region" description="Polar residues" evidence="1">
    <location>
        <begin position="208"/>
        <end position="221"/>
    </location>
</feature>
<accession>A0A9P9WGC3</accession>
<evidence type="ECO:0000313" key="4">
    <source>
        <dbReference type="Proteomes" id="UP000829685"/>
    </source>
</evidence>
<dbReference type="EMBL" id="JAFIMR010000028">
    <property type="protein sequence ID" value="KAI1861784.1"/>
    <property type="molecule type" value="Genomic_DNA"/>
</dbReference>
<feature type="compositionally biased region" description="Basic and acidic residues" evidence="1">
    <location>
        <begin position="401"/>
        <end position="421"/>
    </location>
</feature>
<feature type="compositionally biased region" description="Polar residues" evidence="1">
    <location>
        <begin position="363"/>
        <end position="374"/>
    </location>
</feature>
<dbReference type="AlphaFoldDB" id="A0A9P9WGC3"/>
<evidence type="ECO:0000256" key="2">
    <source>
        <dbReference type="SAM" id="Phobius"/>
    </source>
</evidence>
<keyword evidence="2" id="KW-0472">Membrane</keyword>
<sequence>MTSPRTLLGPLTTTWTAPAVCSYYMALGCSTCNTGWQGQTCNSASNAHDWTDCWPPRASSMMDPGVMMGWGFYSPGIACPEGYTTAAMATEGGSTGWGLEYELTQGETAAACCPTGFTPSSITAAGTYAATCLNVATTSTFSTVACRSGQFQDFSRIEIPNGDIKTFTVFAPLIQLNFQSSDLPATSSAAETAGGGGGASPSSTGQSLPSITGMSGSSTASDPVASLIPSSLRTSATALGSSGHRDDNKVDDEDHGGLATGAKIGIGVGVGVGAFLLIVIAFLIWRSRRKAKKVGAEDEKGAGGFGGGIGGLGRKKSKRAELAGNEVLEMEGNKTQELPATALSVGEPRQPAAIFELEASTPLSSRLHTPTSRANHAVVSPATPTPPDNNLVSPITPTRASYEDHGNSRETRLRNEAAIHG</sequence>
<dbReference type="PROSITE" id="PS51257">
    <property type="entry name" value="PROKAR_LIPOPROTEIN"/>
    <property type="match status" value="1"/>
</dbReference>
<evidence type="ECO:0000256" key="1">
    <source>
        <dbReference type="SAM" id="MobiDB-lite"/>
    </source>
</evidence>
<reference evidence="3" key="1">
    <citation type="submission" date="2021-03" db="EMBL/GenBank/DDBJ databases">
        <title>Revisited historic fungal species revealed as producer of novel bioactive compounds through whole genome sequencing and comparative genomics.</title>
        <authorList>
            <person name="Vignolle G.A."/>
            <person name="Hochenegger N."/>
            <person name="Mach R.L."/>
            <person name="Mach-Aigner A.R."/>
            <person name="Javad Rahimi M."/>
            <person name="Salim K.A."/>
            <person name="Chan C.M."/>
            <person name="Lim L.B.L."/>
            <person name="Cai F."/>
            <person name="Druzhinina I.S."/>
            <person name="U'Ren J.M."/>
            <person name="Derntl C."/>
        </authorList>
    </citation>
    <scope>NUCLEOTIDE SEQUENCE</scope>
    <source>
        <strain evidence="3">TUCIM 5799</strain>
    </source>
</reference>
<protein>
    <submittedName>
        <fullName evidence="3">Uncharacterized protein</fullName>
    </submittedName>
</protein>
<gene>
    <name evidence="3" type="ORF">JX265_009287</name>
</gene>
<feature type="compositionally biased region" description="Polar residues" evidence="1">
    <location>
        <begin position="388"/>
        <end position="399"/>
    </location>
</feature>
<dbReference type="OrthoDB" id="5429716at2759"/>
<organism evidence="3 4">
    <name type="scientific">Neoarthrinium moseri</name>
    <dbReference type="NCBI Taxonomy" id="1658444"/>
    <lineage>
        <taxon>Eukaryota</taxon>
        <taxon>Fungi</taxon>
        <taxon>Dikarya</taxon>
        <taxon>Ascomycota</taxon>
        <taxon>Pezizomycotina</taxon>
        <taxon>Sordariomycetes</taxon>
        <taxon>Xylariomycetidae</taxon>
        <taxon>Amphisphaeriales</taxon>
        <taxon>Apiosporaceae</taxon>
        <taxon>Neoarthrinium</taxon>
    </lineage>
</organism>
<proteinExistence type="predicted"/>
<feature type="transmembrane region" description="Helical" evidence="2">
    <location>
        <begin position="264"/>
        <end position="285"/>
    </location>
</feature>
<feature type="region of interest" description="Disordered" evidence="1">
    <location>
        <begin position="186"/>
        <end position="223"/>
    </location>
</feature>
<keyword evidence="4" id="KW-1185">Reference proteome</keyword>
<comment type="caution">
    <text evidence="3">The sequence shown here is derived from an EMBL/GenBank/DDBJ whole genome shotgun (WGS) entry which is preliminary data.</text>
</comment>
<name>A0A9P9WGC3_9PEZI</name>